<evidence type="ECO:0000256" key="5">
    <source>
        <dbReference type="HAMAP-Rule" id="MF_01925"/>
    </source>
</evidence>
<feature type="domain" description="Pyrroline-5-carboxylate reductase dimerisation" evidence="9">
    <location>
        <begin position="160"/>
        <end position="264"/>
    </location>
</feature>
<dbReference type="Gene3D" id="1.10.3730.10">
    <property type="entry name" value="ProC C-terminal domain-like"/>
    <property type="match status" value="1"/>
</dbReference>
<evidence type="ECO:0000256" key="3">
    <source>
        <dbReference type="ARBA" id="ARBA00022857"/>
    </source>
</evidence>
<dbReference type="EC" id="1.5.1.2" evidence="5 6"/>
<dbReference type="Pfam" id="PF14748">
    <property type="entry name" value="P5CR_dimer"/>
    <property type="match status" value="1"/>
</dbReference>
<evidence type="ECO:0000259" key="9">
    <source>
        <dbReference type="Pfam" id="PF14748"/>
    </source>
</evidence>
<dbReference type="SUPFAM" id="SSF48179">
    <property type="entry name" value="6-phosphogluconate dehydrogenase C-terminal domain-like"/>
    <property type="match status" value="1"/>
</dbReference>
<sequence length="272" mass="29328">MKLGFIGCGNMAQAMITGILKQNVVSPDKLIVSNPHEEKTAKLKEQFGILTTTDNKKTAKEAEIVVLAVKPQVYPEVIKEIRDEVSTEQIIVTIAAGVSMAATERQFGKEMKIVRVMPNTPALVGEGMSGLCCNEYVTEEEFDKVHHIFQSFGKAEKITENLMDAVVGVSGSGPAYVYMFIEAMADAGVAQGLPRKQAYTFAAQTLLGSAKMVLETGQHPGELKDAVCSPAGTTIEAVNTLEKKGFRSAVIEAVNAAAKKNHELGKPKKKEK</sequence>
<gene>
    <name evidence="5 10" type="primary">proC</name>
    <name evidence="10" type="ORF">AAAU51_10795</name>
</gene>
<accession>A0ABV1IWQ7</accession>
<dbReference type="InterPro" id="IPR036291">
    <property type="entry name" value="NAD(P)-bd_dom_sf"/>
</dbReference>
<dbReference type="NCBIfam" id="TIGR00112">
    <property type="entry name" value="proC"/>
    <property type="match status" value="1"/>
</dbReference>
<evidence type="ECO:0000313" key="11">
    <source>
        <dbReference type="Proteomes" id="UP001482154"/>
    </source>
</evidence>
<organism evidence="10 11">
    <name type="scientific">Anaerostipes amylophilus</name>
    <dbReference type="NCBI Taxonomy" id="2981779"/>
    <lineage>
        <taxon>Bacteria</taxon>
        <taxon>Bacillati</taxon>
        <taxon>Bacillota</taxon>
        <taxon>Clostridia</taxon>
        <taxon>Lachnospirales</taxon>
        <taxon>Lachnospiraceae</taxon>
        <taxon>Anaerostipes</taxon>
    </lineage>
</organism>
<dbReference type="PANTHER" id="PTHR11645:SF0">
    <property type="entry name" value="PYRROLINE-5-CARBOXYLATE REDUCTASE 3"/>
    <property type="match status" value="1"/>
</dbReference>
<comment type="caution">
    <text evidence="10">The sequence shown here is derived from an EMBL/GenBank/DDBJ whole genome shotgun (WGS) entry which is preliminary data.</text>
</comment>
<dbReference type="PROSITE" id="PS00521">
    <property type="entry name" value="P5CR"/>
    <property type="match status" value="1"/>
</dbReference>
<dbReference type="InterPro" id="IPR053790">
    <property type="entry name" value="P5CR-like_CS"/>
</dbReference>
<dbReference type="InterPro" id="IPR029036">
    <property type="entry name" value="P5CR_dimer"/>
</dbReference>
<dbReference type="PIRSF" id="PIRSF000193">
    <property type="entry name" value="Pyrrol-5-carb_rd"/>
    <property type="match status" value="1"/>
</dbReference>
<comment type="subcellular location">
    <subcellularLocation>
        <location evidence="5">Cytoplasm</location>
    </subcellularLocation>
</comment>
<evidence type="ECO:0000256" key="6">
    <source>
        <dbReference type="NCBIfam" id="TIGR00112"/>
    </source>
</evidence>
<name>A0ABV1IWQ7_9FIRM</name>
<dbReference type="SUPFAM" id="SSF51735">
    <property type="entry name" value="NAD(P)-binding Rossmann-fold domains"/>
    <property type="match status" value="1"/>
</dbReference>
<comment type="pathway">
    <text evidence="5 7">Amino-acid biosynthesis; L-proline biosynthesis; L-proline from L-glutamate 5-semialdehyde: step 1/1.</text>
</comment>
<keyword evidence="5 7" id="KW-0028">Amino-acid biosynthesis</keyword>
<keyword evidence="3 5" id="KW-0521">NADP</keyword>
<dbReference type="Proteomes" id="UP001482154">
    <property type="component" value="Unassembled WGS sequence"/>
</dbReference>
<evidence type="ECO:0000256" key="1">
    <source>
        <dbReference type="ARBA" id="ARBA00005525"/>
    </source>
</evidence>
<dbReference type="GO" id="GO:0004735">
    <property type="term" value="F:pyrroline-5-carboxylate reductase activity"/>
    <property type="evidence" value="ECO:0007669"/>
    <property type="project" value="UniProtKB-EC"/>
</dbReference>
<keyword evidence="5" id="KW-0963">Cytoplasm</keyword>
<comment type="similarity">
    <text evidence="1 5 7">Belongs to the pyrroline-5-carboxylate reductase family.</text>
</comment>
<evidence type="ECO:0000256" key="2">
    <source>
        <dbReference type="ARBA" id="ARBA00022650"/>
    </source>
</evidence>
<evidence type="ECO:0000256" key="4">
    <source>
        <dbReference type="ARBA" id="ARBA00023002"/>
    </source>
</evidence>
<evidence type="ECO:0000313" key="10">
    <source>
        <dbReference type="EMBL" id="MEQ2711655.1"/>
    </source>
</evidence>
<evidence type="ECO:0000256" key="7">
    <source>
        <dbReference type="RuleBase" id="RU003903"/>
    </source>
</evidence>
<keyword evidence="4 5" id="KW-0560">Oxidoreductase</keyword>
<dbReference type="RefSeq" id="WP_329964751.1">
    <property type="nucleotide sequence ID" value="NZ_JBBNIN010000017.1"/>
</dbReference>
<dbReference type="EMBL" id="JBBNIN010000017">
    <property type="protein sequence ID" value="MEQ2711655.1"/>
    <property type="molecule type" value="Genomic_DNA"/>
</dbReference>
<dbReference type="InterPro" id="IPR000304">
    <property type="entry name" value="Pyrroline-COOH_reductase"/>
</dbReference>
<comment type="catalytic activity">
    <reaction evidence="5 7">
        <text>L-proline + NADP(+) = (S)-1-pyrroline-5-carboxylate + NADPH + 2 H(+)</text>
        <dbReference type="Rhea" id="RHEA:14109"/>
        <dbReference type="ChEBI" id="CHEBI:15378"/>
        <dbReference type="ChEBI" id="CHEBI:17388"/>
        <dbReference type="ChEBI" id="CHEBI:57783"/>
        <dbReference type="ChEBI" id="CHEBI:58349"/>
        <dbReference type="ChEBI" id="CHEBI:60039"/>
        <dbReference type="EC" id="1.5.1.2"/>
    </reaction>
</comment>
<reference evidence="10 11" key="1">
    <citation type="submission" date="2024-04" db="EMBL/GenBank/DDBJ databases">
        <title>Human intestinal bacterial collection.</title>
        <authorList>
            <person name="Pauvert C."/>
            <person name="Hitch T.C.A."/>
            <person name="Clavel T."/>
        </authorList>
    </citation>
    <scope>NUCLEOTIDE SEQUENCE [LARGE SCALE GENOMIC DNA]</scope>
    <source>
        <strain evidence="10 11">CLA-AA-H249</strain>
    </source>
</reference>
<comment type="function">
    <text evidence="5">Catalyzes the reduction of 1-pyrroline-5-carboxylate (PCA) to L-proline.</text>
</comment>
<dbReference type="InterPro" id="IPR008927">
    <property type="entry name" value="6-PGluconate_DH-like_C_sf"/>
</dbReference>
<dbReference type="Pfam" id="PF03807">
    <property type="entry name" value="F420_oxidored"/>
    <property type="match status" value="1"/>
</dbReference>
<proteinExistence type="inferred from homology"/>
<dbReference type="InterPro" id="IPR028939">
    <property type="entry name" value="P5C_Rdtase_cat_N"/>
</dbReference>
<protein>
    <recommendedName>
        <fullName evidence="5 6">Pyrroline-5-carboxylate reductase</fullName>
        <shortName evidence="5">P5C reductase</shortName>
        <shortName evidence="5">P5CR</shortName>
        <ecNumber evidence="5 6">1.5.1.2</ecNumber>
    </recommendedName>
    <alternativeName>
        <fullName evidence="5">PCA reductase</fullName>
    </alternativeName>
</protein>
<comment type="catalytic activity">
    <reaction evidence="5">
        <text>L-proline + NAD(+) = (S)-1-pyrroline-5-carboxylate + NADH + 2 H(+)</text>
        <dbReference type="Rhea" id="RHEA:14105"/>
        <dbReference type="ChEBI" id="CHEBI:15378"/>
        <dbReference type="ChEBI" id="CHEBI:17388"/>
        <dbReference type="ChEBI" id="CHEBI:57540"/>
        <dbReference type="ChEBI" id="CHEBI:57945"/>
        <dbReference type="ChEBI" id="CHEBI:60039"/>
        <dbReference type="EC" id="1.5.1.2"/>
    </reaction>
</comment>
<keyword evidence="11" id="KW-1185">Reference proteome</keyword>
<evidence type="ECO:0000259" key="8">
    <source>
        <dbReference type="Pfam" id="PF03807"/>
    </source>
</evidence>
<dbReference type="PANTHER" id="PTHR11645">
    <property type="entry name" value="PYRROLINE-5-CARBOXYLATE REDUCTASE"/>
    <property type="match status" value="1"/>
</dbReference>
<keyword evidence="2 5" id="KW-0641">Proline biosynthesis</keyword>
<feature type="domain" description="Pyrroline-5-carboxylate reductase catalytic N-terminal" evidence="8">
    <location>
        <begin position="2"/>
        <end position="97"/>
    </location>
</feature>
<dbReference type="HAMAP" id="MF_01925">
    <property type="entry name" value="P5C_reductase"/>
    <property type="match status" value="1"/>
</dbReference>
<dbReference type="Gene3D" id="3.40.50.720">
    <property type="entry name" value="NAD(P)-binding Rossmann-like Domain"/>
    <property type="match status" value="1"/>
</dbReference>